<comment type="subcellular location">
    <subcellularLocation>
        <location evidence="3">Secreted</location>
    </subcellularLocation>
</comment>
<keyword evidence="4" id="KW-1133">Transmembrane helix</keyword>
<evidence type="ECO:0000313" key="9">
    <source>
        <dbReference type="Proteomes" id="UP000295070"/>
    </source>
</evidence>
<keyword evidence="3" id="KW-0044">Antibiotic</keyword>
<accession>A0A484CNC4</accession>
<feature type="chain" id="PRO_5019731985" description="Bactericidal permeability-increasing protein" evidence="5">
    <location>
        <begin position="21"/>
        <end position="486"/>
    </location>
</feature>
<dbReference type="Proteomes" id="UP000295070">
    <property type="component" value="Chromosome 15"/>
</dbReference>
<feature type="domain" description="Lipid-binding serum glycoprotein C-terminal" evidence="7">
    <location>
        <begin position="261"/>
        <end position="436"/>
    </location>
</feature>
<keyword evidence="3" id="KW-0325">Glycoprotein</keyword>
<name>A0A484CNC4_PERFV</name>
<comment type="similarity">
    <text evidence="1">Belongs to the BPI/LBP/Plunc superfamily. BPI/LBP family.</text>
</comment>
<dbReference type="Pfam" id="PF01273">
    <property type="entry name" value="LBP_BPI_CETP"/>
    <property type="match status" value="1"/>
</dbReference>
<dbReference type="InterPro" id="IPR017943">
    <property type="entry name" value="Bactericidal_perm-incr_a/b_dom"/>
</dbReference>
<dbReference type="GO" id="GO:0008289">
    <property type="term" value="F:lipid binding"/>
    <property type="evidence" value="ECO:0007669"/>
    <property type="project" value="InterPro"/>
</dbReference>
<evidence type="ECO:0000256" key="1">
    <source>
        <dbReference type="ARBA" id="ARBA00007292"/>
    </source>
</evidence>
<comment type="domain">
    <text evidence="3">The N-terminal region may be exposed to the interior of the granule, whereas the C-terminal portion may be embedded in the membrane. During phagocytosis and degranulation, proteases may be released and activated and cleave BPI at the junction of the N- and C-terminal portions of the molecule, providing controlled release of the N-terminal antibacterial fragment when bacteria are ingested.</text>
</comment>
<reference evidence="8 9" key="1">
    <citation type="submission" date="2019-01" db="EMBL/GenBank/DDBJ databases">
        <title>A chromosome-scale genome assembly of the yellow perch, Perca flavescens.</title>
        <authorList>
            <person name="Feron R."/>
            <person name="Morvezen R."/>
            <person name="Bestin A."/>
            <person name="Haffray P."/>
            <person name="Klopp C."/>
            <person name="Zahm M."/>
            <person name="Cabau C."/>
            <person name="Roques C."/>
            <person name="Donnadieu C."/>
            <person name="Bouchez O."/>
            <person name="Christie M."/>
            <person name="Larson W."/>
            <person name="Guiguen Y."/>
        </authorList>
    </citation>
    <scope>NUCLEOTIDE SEQUENCE [LARGE SCALE GENOMIC DNA]</scope>
    <source>
        <strain evidence="8">YP-PL-M2</strain>
        <tissue evidence="8">Blood</tissue>
    </source>
</reference>
<keyword evidence="3" id="KW-0964">Secreted</keyword>
<evidence type="ECO:0000313" key="8">
    <source>
        <dbReference type="EMBL" id="TDH03585.1"/>
    </source>
</evidence>
<keyword evidence="9" id="KW-1185">Reference proteome</keyword>
<dbReference type="SUPFAM" id="SSF55394">
    <property type="entry name" value="Bactericidal permeability-increasing protein, BPI"/>
    <property type="match status" value="2"/>
</dbReference>
<feature type="domain" description="Lipid-binding serum glycoprotein N-terminal" evidence="6">
    <location>
        <begin position="29"/>
        <end position="247"/>
    </location>
</feature>
<dbReference type="InterPro" id="IPR032942">
    <property type="entry name" value="BPI/LBP/Plunc"/>
</dbReference>
<dbReference type="AlphaFoldDB" id="A0A484CNC4"/>
<protein>
    <recommendedName>
        <fullName evidence="3">Bactericidal permeability-increasing protein</fullName>
        <shortName evidence="3">BPI</shortName>
    </recommendedName>
</protein>
<evidence type="ECO:0000256" key="3">
    <source>
        <dbReference type="RuleBase" id="RU369039"/>
    </source>
</evidence>
<feature type="signal peptide" evidence="5">
    <location>
        <begin position="1"/>
        <end position="20"/>
    </location>
</feature>
<dbReference type="SMART" id="SM00328">
    <property type="entry name" value="BPI1"/>
    <property type="match status" value="1"/>
</dbReference>
<keyword evidence="4" id="KW-0812">Transmembrane</keyword>
<keyword evidence="3 5" id="KW-0732">Signal</keyword>
<dbReference type="GO" id="GO:0005615">
    <property type="term" value="C:extracellular space"/>
    <property type="evidence" value="ECO:0007669"/>
    <property type="project" value="UniProtKB-UniRule"/>
</dbReference>
<evidence type="ECO:0000256" key="5">
    <source>
        <dbReference type="SAM" id="SignalP"/>
    </source>
</evidence>
<keyword evidence="3" id="KW-0399">Innate immunity</keyword>
<feature type="transmembrane region" description="Helical" evidence="4">
    <location>
        <begin position="466"/>
        <end position="482"/>
    </location>
</feature>
<keyword evidence="4" id="KW-0472">Membrane</keyword>
<comment type="domain">
    <text evidence="3">The N- and C-terminal barrels adopt an identical fold despite having only 13% of conserved residues.</text>
</comment>
<keyword evidence="2 3" id="KW-1015">Disulfide bond</keyword>
<dbReference type="Gene3D" id="3.15.10.10">
    <property type="entry name" value="Bactericidal permeability-increasing protein, domain 1"/>
    <property type="match status" value="1"/>
</dbReference>
<dbReference type="SMART" id="SM00329">
    <property type="entry name" value="BPI2"/>
    <property type="match status" value="1"/>
</dbReference>
<dbReference type="STRING" id="8167.A0A484CNC4"/>
<comment type="subunit">
    <text evidence="3">Monomer. Homodimer; disulfide-linked.</text>
</comment>
<dbReference type="GO" id="GO:0050829">
    <property type="term" value="P:defense response to Gram-negative bacterium"/>
    <property type="evidence" value="ECO:0007669"/>
    <property type="project" value="UniProtKB-UniRule"/>
</dbReference>
<keyword evidence="3" id="KW-0929">Antimicrobial</keyword>
<sequence>MTSCVLSLFFLLSLCSSISAHGPTGLKVRITDRAPDVLKSFGQAYLKELIGKPFPDFQFKGMKVAKCKIKGLTVNRLDVDRDKVVVRFQQDSGLQFEFRDLNFTAELQREINVRGKIVDEGTVNVTGKGVRATIGVRLNQNQGRLSLKIQNCDVRADKIAMKFHQGLGHVLNRFKKQFQRLFKTKVCPAIKRHVVPKVNSMLANVTMAMSLSEDLGMNLDYSLSGEVTVTPSSLDVPFTGVVYHGDIRPALPAAGIEPVFTESNRMAYVGISEDLFKSAAQALYSHGPLQLDVPQIGTIPNYVLHTWGLPEGRVEVELTEVPDVTISQDGVSVYVKAIAQSLVNPDLPHLPVTCQVLINVDMEGCRLILQALSSKCKIEPKTIWGRFLATFVDTSSKISSFIEEWFDEGVLIPLPDRLDFTQMKINYYPGFMVVGGDLTYTVQRAVLRSIHLSPTIAIDPGSSRKFQSFLFLILLILYIWFCKRCF</sequence>
<comment type="function">
    <text evidence="3">The cytotoxic action of BPI is limited to many species of Gram-negative bacteria; this specificity may be explained by a strong affinity of the very basic N-terminal half for the negatively charged lipopolysaccharides that are unique to the Gram-negative bacterial outer envelope.</text>
</comment>
<dbReference type="InterPro" id="IPR017942">
    <property type="entry name" value="Lipid-bd_serum_glycop_N"/>
</dbReference>
<dbReference type="PANTHER" id="PTHR10504:SF131">
    <property type="entry name" value="BPI2 DOMAIN-CONTAINING PROTEIN"/>
    <property type="match status" value="1"/>
</dbReference>
<proteinExistence type="inferred from homology"/>
<dbReference type="Gene3D" id="3.15.20.10">
    <property type="entry name" value="Bactericidal permeability-increasing protein, domain 2"/>
    <property type="match status" value="1"/>
</dbReference>
<dbReference type="EMBL" id="SCKG01000015">
    <property type="protein sequence ID" value="TDH03585.1"/>
    <property type="molecule type" value="Genomic_DNA"/>
</dbReference>
<gene>
    <name evidence="8" type="ORF">EPR50_G00165260</name>
</gene>
<comment type="caution">
    <text evidence="8">The sequence shown here is derived from an EMBL/GenBank/DDBJ whole genome shotgun (WGS) entry which is preliminary data.</text>
</comment>
<organism evidence="8 9">
    <name type="scientific">Perca flavescens</name>
    <name type="common">American yellow perch</name>
    <name type="synonym">Morone flavescens</name>
    <dbReference type="NCBI Taxonomy" id="8167"/>
    <lineage>
        <taxon>Eukaryota</taxon>
        <taxon>Metazoa</taxon>
        <taxon>Chordata</taxon>
        <taxon>Craniata</taxon>
        <taxon>Vertebrata</taxon>
        <taxon>Euteleostomi</taxon>
        <taxon>Actinopterygii</taxon>
        <taxon>Neopterygii</taxon>
        <taxon>Teleostei</taxon>
        <taxon>Neoteleostei</taxon>
        <taxon>Acanthomorphata</taxon>
        <taxon>Eupercaria</taxon>
        <taxon>Perciformes</taxon>
        <taxon>Percoidei</taxon>
        <taxon>Percidae</taxon>
        <taxon>Percinae</taxon>
        <taxon>Perca</taxon>
    </lineage>
</organism>
<evidence type="ECO:0000259" key="7">
    <source>
        <dbReference type="SMART" id="SM00329"/>
    </source>
</evidence>
<dbReference type="InterPro" id="IPR001124">
    <property type="entry name" value="Lipid-bd_serum_glycop_C"/>
</dbReference>
<keyword evidence="3" id="KW-0391">Immunity</keyword>
<evidence type="ECO:0000256" key="2">
    <source>
        <dbReference type="ARBA" id="ARBA00023157"/>
    </source>
</evidence>
<evidence type="ECO:0000256" key="4">
    <source>
        <dbReference type="SAM" id="Phobius"/>
    </source>
</evidence>
<dbReference type="PANTHER" id="PTHR10504">
    <property type="entry name" value="BACTERICIDAL PERMEABILITY-INCREASING BPI PROTEIN-RELATED"/>
    <property type="match status" value="1"/>
</dbReference>
<dbReference type="GO" id="GO:0045087">
    <property type="term" value="P:innate immune response"/>
    <property type="evidence" value="ECO:0007669"/>
    <property type="project" value="UniProtKB-UniRule"/>
</dbReference>
<evidence type="ECO:0000259" key="6">
    <source>
        <dbReference type="SMART" id="SM00328"/>
    </source>
</evidence>